<keyword evidence="12" id="KW-1185">Reference proteome</keyword>
<dbReference type="HOGENOM" id="CLU_040168_1_0_4"/>
<evidence type="ECO:0000256" key="4">
    <source>
        <dbReference type="ARBA" id="ARBA00022842"/>
    </source>
</evidence>
<protein>
    <recommendedName>
        <fullName evidence="10">4-hydroxythreonine-4-phosphate dehydrogenase</fullName>
        <ecNumber evidence="10">1.1.1.262</ecNumber>
    </recommendedName>
    <alternativeName>
        <fullName evidence="10">4-(phosphohydroxy)-L-threonine dehydrogenase</fullName>
    </alternativeName>
</protein>
<dbReference type="GO" id="GO:0050570">
    <property type="term" value="F:4-hydroxythreonine-4-phosphate dehydrogenase activity"/>
    <property type="evidence" value="ECO:0007669"/>
    <property type="project" value="UniProtKB-UniRule"/>
</dbReference>
<dbReference type="PATRIC" id="fig|1203554.3.peg.2221"/>
<feature type="binding site" evidence="10">
    <location>
        <position position="120"/>
    </location>
    <ligand>
        <name>substrate</name>
    </ligand>
</feature>
<evidence type="ECO:0000256" key="10">
    <source>
        <dbReference type="HAMAP-Rule" id="MF_00536"/>
    </source>
</evidence>
<dbReference type="Proteomes" id="UP000014400">
    <property type="component" value="Unassembled WGS sequence"/>
</dbReference>
<gene>
    <name evidence="10" type="primary">pdxA</name>
    <name evidence="11" type="ORF">HMPREF1476_02138</name>
</gene>
<dbReference type="GO" id="GO:0051287">
    <property type="term" value="F:NAD binding"/>
    <property type="evidence" value="ECO:0007669"/>
    <property type="project" value="InterPro"/>
</dbReference>
<comment type="function">
    <text evidence="10">Catalyzes the NAD(P)-dependent oxidation of 4-(phosphooxy)-L-threonine (HTP) into 2-amino-3-oxo-4-(phosphooxy)butyric acid which spontaneously decarboxylates to form 3-amino-2-oxopropyl phosphate (AHAP).</text>
</comment>
<dbReference type="GO" id="GO:0008270">
    <property type="term" value="F:zinc ion binding"/>
    <property type="evidence" value="ECO:0007669"/>
    <property type="project" value="UniProtKB-UniRule"/>
</dbReference>
<feature type="binding site" evidence="10">
    <location>
        <position position="270"/>
    </location>
    <ligand>
        <name>substrate</name>
    </ligand>
</feature>
<evidence type="ECO:0000313" key="12">
    <source>
        <dbReference type="Proteomes" id="UP000014400"/>
    </source>
</evidence>
<comment type="similarity">
    <text evidence="10">Belongs to the PdxA family.</text>
</comment>
<dbReference type="SUPFAM" id="SSF53659">
    <property type="entry name" value="Isocitrate/Isopropylmalate dehydrogenase-like"/>
    <property type="match status" value="1"/>
</dbReference>
<evidence type="ECO:0000256" key="9">
    <source>
        <dbReference type="ARBA" id="ARBA00023285"/>
    </source>
</evidence>
<dbReference type="eggNOG" id="COG1995">
    <property type="taxonomic scope" value="Bacteria"/>
</dbReference>
<keyword evidence="5 10" id="KW-0521">NADP</keyword>
<evidence type="ECO:0000256" key="3">
    <source>
        <dbReference type="ARBA" id="ARBA00022833"/>
    </source>
</evidence>
<dbReference type="NCBIfam" id="TIGR00557">
    <property type="entry name" value="pdxA"/>
    <property type="match status" value="1"/>
</dbReference>
<dbReference type="Pfam" id="PF04166">
    <property type="entry name" value="PdxA"/>
    <property type="match status" value="1"/>
</dbReference>
<evidence type="ECO:0000256" key="6">
    <source>
        <dbReference type="ARBA" id="ARBA00023002"/>
    </source>
</evidence>
<evidence type="ECO:0000256" key="1">
    <source>
        <dbReference type="ARBA" id="ARBA00022490"/>
    </source>
</evidence>
<dbReference type="HAMAP" id="MF_00536">
    <property type="entry name" value="PdxA"/>
    <property type="match status" value="1"/>
</dbReference>
<feature type="binding site" evidence="10">
    <location>
        <position position="279"/>
    </location>
    <ligand>
        <name>substrate</name>
    </ligand>
</feature>
<feature type="binding site" evidence="10">
    <location>
        <position position="153"/>
    </location>
    <ligand>
        <name>a divalent metal cation</name>
        <dbReference type="ChEBI" id="CHEBI:60240"/>
        <note>ligand shared between dimeric partners</note>
    </ligand>
</feature>
<keyword evidence="2 10" id="KW-0479">Metal-binding</keyword>
<dbReference type="GO" id="GO:0005737">
    <property type="term" value="C:cytoplasm"/>
    <property type="evidence" value="ECO:0007669"/>
    <property type="project" value="UniProtKB-SubCell"/>
</dbReference>
<reference evidence="11 12" key="1">
    <citation type="submission" date="2013-04" db="EMBL/GenBank/DDBJ databases">
        <title>The Genome Sequence of Sutterella wadsworthensis HGA0223.</title>
        <authorList>
            <consortium name="The Broad Institute Genomics Platform"/>
            <person name="Earl A."/>
            <person name="Ward D."/>
            <person name="Feldgarden M."/>
            <person name="Gevers D."/>
            <person name="Schmidt T.M."/>
            <person name="Dover J."/>
            <person name="Dai D."/>
            <person name="Walker B."/>
            <person name="Young S."/>
            <person name="Zeng Q."/>
            <person name="Gargeya S."/>
            <person name="Fitzgerald M."/>
            <person name="Haas B."/>
            <person name="Abouelleil A."/>
            <person name="Allen A.W."/>
            <person name="Alvarado L."/>
            <person name="Arachchi H.M."/>
            <person name="Berlin A.M."/>
            <person name="Chapman S.B."/>
            <person name="Gainer-Dewar J."/>
            <person name="Goldberg J."/>
            <person name="Griggs A."/>
            <person name="Gujja S."/>
            <person name="Hansen M."/>
            <person name="Howarth C."/>
            <person name="Imamovic A."/>
            <person name="Ireland A."/>
            <person name="Larimer J."/>
            <person name="McCowan C."/>
            <person name="Murphy C."/>
            <person name="Pearson M."/>
            <person name="Poon T.W."/>
            <person name="Priest M."/>
            <person name="Roberts A."/>
            <person name="Saif S."/>
            <person name="Shea T."/>
            <person name="Sisk P."/>
            <person name="Sykes S."/>
            <person name="Wortman J."/>
            <person name="Nusbaum C."/>
            <person name="Birren B."/>
        </authorList>
    </citation>
    <scope>NUCLEOTIDE SEQUENCE [LARGE SCALE GENOMIC DNA]</scope>
    <source>
        <strain evidence="11 12">HGA0223</strain>
    </source>
</reference>
<keyword evidence="9 10" id="KW-0170">Cobalt</keyword>
<dbReference type="RefSeq" id="WP_016475174.1">
    <property type="nucleotide sequence ID" value="NZ_KE150481.1"/>
</dbReference>
<keyword evidence="3 10" id="KW-0862">Zinc</keyword>
<feature type="binding site" evidence="10">
    <location>
        <position position="119"/>
    </location>
    <ligand>
        <name>substrate</name>
    </ligand>
</feature>
<comment type="miscellaneous">
    <text evidence="10">The active site is located at the dimer interface.</text>
</comment>
<dbReference type="Gene3D" id="3.40.718.10">
    <property type="entry name" value="Isopropylmalate Dehydrogenase"/>
    <property type="match status" value="1"/>
</dbReference>
<keyword evidence="8 10" id="KW-0664">Pyridoxine biosynthesis</keyword>
<organism evidence="11 12">
    <name type="scientific">Sutterella wadsworthensis HGA0223</name>
    <dbReference type="NCBI Taxonomy" id="1203554"/>
    <lineage>
        <taxon>Bacteria</taxon>
        <taxon>Pseudomonadati</taxon>
        <taxon>Pseudomonadota</taxon>
        <taxon>Betaproteobacteria</taxon>
        <taxon>Burkholderiales</taxon>
        <taxon>Sutterellaceae</taxon>
        <taxon>Sutterella</taxon>
    </lineage>
</organism>
<dbReference type="PANTHER" id="PTHR30004">
    <property type="entry name" value="4-HYDROXYTHREONINE-4-PHOSPHATE DEHYDROGENASE"/>
    <property type="match status" value="1"/>
</dbReference>
<sequence length="320" mass="33842">MTKLVITTGEPAGIGPEVSVKAAWKSTAPIILVGDREMLLRQAAQLGLSAEPPANISFEHVPLGTTVHAGVLDVRNSPYVLETLRRAHQICVSSTDAAVVTAPVQKSILSEAGEAFTGHTEFFEHLAGVKRVVMMLTSSPRQNALKVALATTHLPLRDVADAITPKVLDEVLAILKRALVRDFGIAHPVIAVAGLNPHAGESGHMGREEIEVITPALERAKAPGFDIVGPLPADTIFVPGKMERWDAVLCMYHDQGLPVLKHVGFAEGVNVTLGLPYVRTSVDHGTALDIAGRGIADARSMTAALELAQTLAGNRDAAMA</sequence>
<keyword evidence="6 10" id="KW-0560">Oxidoreductase</keyword>
<keyword evidence="7 10" id="KW-0520">NAD</keyword>
<comment type="cofactor">
    <cofactor evidence="10">
        <name>Zn(2+)</name>
        <dbReference type="ChEBI" id="CHEBI:29105"/>
    </cofactor>
    <cofactor evidence="10">
        <name>Mg(2+)</name>
        <dbReference type="ChEBI" id="CHEBI:18420"/>
    </cofactor>
    <cofactor evidence="10">
        <name>Co(2+)</name>
        <dbReference type="ChEBI" id="CHEBI:48828"/>
    </cofactor>
    <text evidence="10">Binds 1 divalent metal cation per subunit. Can use ions such as Zn(2+), Mg(2+) or Co(2+).</text>
</comment>
<keyword evidence="4 10" id="KW-0460">Magnesium</keyword>
<comment type="subunit">
    <text evidence="10">Homodimer.</text>
</comment>
<dbReference type="EC" id="1.1.1.262" evidence="10"/>
<comment type="caution">
    <text evidence="11">The sequence shown here is derived from an EMBL/GenBank/DDBJ whole genome shotgun (WGS) entry which is preliminary data.</text>
</comment>
<dbReference type="UniPathway" id="UPA00244">
    <property type="reaction ID" value="UER00312"/>
</dbReference>
<dbReference type="InterPro" id="IPR037510">
    <property type="entry name" value="PdxA"/>
</dbReference>
<proteinExistence type="inferred from homology"/>
<dbReference type="InterPro" id="IPR005255">
    <property type="entry name" value="PdxA_fam"/>
</dbReference>
<feature type="binding site" evidence="10">
    <location>
        <position position="261"/>
    </location>
    <ligand>
        <name>substrate</name>
    </ligand>
</feature>
<feature type="binding site" evidence="10">
    <location>
        <position position="253"/>
    </location>
    <ligand>
        <name>a divalent metal cation</name>
        <dbReference type="ChEBI" id="CHEBI:60240"/>
        <note>ligand shared between dimeric partners</note>
    </ligand>
</feature>
<dbReference type="PANTHER" id="PTHR30004:SF5">
    <property type="entry name" value="4-HYDROXYTHREONINE-4-PHOSPHATE DEHYDROGENASE"/>
    <property type="match status" value="1"/>
</dbReference>
<evidence type="ECO:0000256" key="7">
    <source>
        <dbReference type="ARBA" id="ARBA00023027"/>
    </source>
</evidence>
<accession>S3BU25</accession>
<evidence type="ECO:0000256" key="2">
    <source>
        <dbReference type="ARBA" id="ARBA00022723"/>
    </source>
</evidence>
<evidence type="ECO:0000256" key="5">
    <source>
        <dbReference type="ARBA" id="ARBA00022857"/>
    </source>
</evidence>
<dbReference type="GO" id="GO:0050897">
    <property type="term" value="F:cobalt ion binding"/>
    <property type="evidence" value="ECO:0007669"/>
    <property type="project" value="UniProtKB-UniRule"/>
</dbReference>
<dbReference type="GO" id="GO:0008615">
    <property type="term" value="P:pyridoxine biosynthetic process"/>
    <property type="evidence" value="ECO:0007669"/>
    <property type="project" value="UniProtKB-UniRule"/>
</dbReference>
<comment type="subcellular location">
    <subcellularLocation>
        <location evidence="10">Cytoplasm</location>
    </subcellularLocation>
</comment>
<dbReference type="STRING" id="1203554.HMPREF1476_02138"/>
<keyword evidence="1 10" id="KW-0963">Cytoplasm</keyword>
<dbReference type="GO" id="GO:0042823">
    <property type="term" value="P:pyridoxal phosphate biosynthetic process"/>
    <property type="evidence" value="ECO:0007669"/>
    <property type="project" value="UniProtKB-UniRule"/>
</dbReference>
<evidence type="ECO:0000256" key="8">
    <source>
        <dbReference type="ARBA" id="ARBA00023096"/>
    </source>
</evidence>
<name>S3BU25_9BURK</name>
<dbReference type="GO" id="GO:0000287">
    <property type="term" value="F:magnesium ion binding"/>
    <property type="evidence" value="ECO:0007669"/>
    <property type="project" value="UniProtKB-UniRule"/>
</dbReference>
<dbReference type="AlphaFoldDB" id="S3BU25"/>
<comment type="pathway">
    <text evidence="10">Cofactor biosynthesis; pyridoxine 5'-phosphate biosynthesis; pyridoxine 5'-phosphate from D-erythrose 4-phosphate: step 4/5.</text>
</comment>
<dbReference type="EMBL" id="ATCF01000034">
    <property type="protein sequence ID" value="EPD97662.1"/>
    <property type="molecule type" value="Genomic_DNA"/>
</dbReference>
<feature type="binding site" evidence="10">
    <location>
        <position position="198"/>
    </location>
    <ligand>
        <name>a divalent metal cation</name>
        <dbReference type="ChEBI" id="CHEBI:60240"/>
        <note>ligand shared between dimeric partners</note>
    </ligand>
</feature>
<evidence type="ECO:0000313" key="11">
    <source>
        <dbReference type="EMBL" id="EPD97662.1"/>
    </source>
</evidence>
<comment type="catalytic activity">
    <reaction evidence="10">
        <text>4-(phosphooxy)-L-threonine + NAD(+) = 3-amino-2-oxopropyl phosphate + CO2 + NADH</text>
        <dbReference type="Rhea" id="RHEA:32275"/>
        <dbReference type="ChEBI" id="CHEBI:16526"/>
        <dbReference type="ChEBI" id="CHEBI:57279"/>
        <dbReference type="ChEBI" id="CHEBI:57540"/>
        <dbReference type="ChEBI" id="CHEBI:57945"/>
        <dbReference type="ChEBI" id="CHEBI:58452"/>
        <dbReference type="EC" id="1.1.1.262"/>
    </reaction>
</comment>